<evidence type="ECO:0000313" key="7">
    <source>
        <dbReference type="EMBL" id="MFC5175165.1"/>
    </source>
</evidence>
<accession>A0ABW0BD15</accession>
<evidence type="ECO:0000256" key="5">
    <source>
        <dbReference type="SAM" id="Phobius"/>
    </source>
</evidence>
<feature type="transmembrane region" description="Helical" evidence="5">
    <location>
        <begin position="309"/>
        <end position="325"/>
    </location>
</feature>
<dbReference type="Pfam" id="PF00916">
    <property type="entry name" value="Sulfate_transp"/>
    <property type="match status" value="1"/>
</dbReference>
<dbReference type="Pfam" id="PF01740">
    <property type="entry name" value="STAS"/>
    <property type="match status" value="1"/>
</dbReference>
<feature type="domain" description="STAS" evidence="6">
    <location>
        <begin position="412"/>
        <end position="494"/>
    </location>
</feature>
<feature type="transmembrane region" description="Helical" evidence="5">
    <location>
        <begin position="87"/>
        <end position="110"/>
    </location>
</feature>
<evidence type="ECO:0000256" key="3">
    <source>
        <dbReference type="ARBA" id="ARBA00022989"/>
    </source>
</evidence>
<proteinExistence type="predicted"/>
<feature type="transmembrane region" description="Helical" evidence="5">
    <location>
        <begin position="39"/>
        <end position="56"/>
    </location>
</feature>
<comment type="subcellular location">
    <subcellularLocation>
        <location evidence="1">Membrane</location>
        <topology evidence="1">Multi-pass membrane protein</topology>
    </subcellularLocation>
</comment>
<keyword evidence="4 5" id="KW-0472">Membrane</keyword>
<dbReference type="PROSITE" id="PS50801">
    <property type="entry name" value="STAS"/>
    <property type="match status" value="1"/>
</dbReference>
<feature type="transmembrane region" description="Helical" evidence="5">
    <location>
        <begin position="63"/>
        <end position="81"/>
    </location>
</feature>
<dbReference type="CDD" id="cd07042">
    <property type="entry name" value="STAS_SulP_like_sulfate_transporter"/>
    <property type="match status" value="1"/>
</dbReference>
<dbReference type="RefSeq" id="WP_378585510.1">
    <property type="nucleotide sequence ID" value="NZ_JBHSKD010000002.1"/>
</dbReference>
<dbReference type="InterPro" id="IPR011547">
    <property type="entry name" value="SLC26A/SulP_dom"/>
</dbReference>
<keyword evidence="8" id="KW-1185">Reference proteome</keyword>
<feature type="transmembrane region" description="Helical" evidence="5">
    <location>
        <begin position="331"/>
        <end position="350"/>
    </location>
</feature>
<gene>
    <name evidence="7" type="ORF">ACFPGP_00695</name>
</gene>
<dbReference type="SUPFAM" id="SSF52091">
    <property type="entry name" value="SpoIIaa-like"/>
    <property type="match status" value="1"/>
</dbReference>
<dbReference type="InterPro" id="IPR002645">
    <property type="entry name" value="STAS_dom"/>
</dbReference>
<dbReference type="InterPro" id="IPR036513">
    <property type="entry name" value="STAS_dom_sf"/>
</dbReference>
<dbReference type="InterPro" id="IPR001902">
    <property type="entry name" value="SLC26A/SulP_fam"/>
</dbReference>
<comment type="caution">
    <text evidence="7">The sequence shown here is derived from an EMBL/GenBank/DDBJ whole genome shotgun (WGS) entry which is preliminary data.</text>
</comment>
<keyword evidence="3 5" id="KW-1133">Transmembrane helix</keyword>
<evidence type="ECO:0000256" key="2">
    <source>
        <dbReference type="ARBA" id="ARBA00022692"/>
    </source>
</evidence>
<evidence type="ECO:0000256" key="1">
    <source>
        <dbReference type="ARBA" id="ARBA00004141"/>
    </source>
</evidence>
<evidence type="ECO:0000313" key="8">
    <source>
        <dbReference type="Proteomes" id="UP001596087"/>
    </source>
</evidence>
<feature type="transmembrane region" description="Helical" evidence="5">
    <location>
        <begin position="122"/>
        <end position="145"/>
    </location>
</feature>
<reference evidence="8" key="1">
    <citation type="journal article" date="2019" name="Int. J. Syst. Evol. Microbiol.">
        <title>The Global Catalogue of Microorganisms (GCM) 10K type strain sequencing project: providing services to taxonomists for standard genome sequencing and annotation.</title>
        <authorList>
            <consortium name="The Broad Institute Genomics Platform"/>
            <consortium name="The Broad Institute Genome Sequencing Center for Infectious Disease"/>
            <person name="Wu L."/>
            <person name="Ma J."/>
        </authorList>
    </citation>
    <scope>NUCLEOTIDE SEQUENCE [LARGE SCALE GENOMIC DNA]</scope>
    <source>
        <strain evidence="8">DFY41</strain>
    </source>
</reference>
<feature type="transmembrane region" description="Helical" evidence="5">
    <location>
        <begin position="165"/>
        <end position="182"/>
    </location>
</feature>
<evidence type="ECO:0000256" key="4">
    <source>
        <dbReference type="ARBA" id="ARBA00023136"/>
    </source>
</evidence>
<dbReference type="PANTHER" id="PTHR11814">
    <property type="entry name" value="SULFATE TRANSPORTER"/>
    <property type="match status" value="1"/>
</dbReference>
<keyword evidence="2 5" id="KW-0812">Transmembrane</keyword>
<feature type="transmembrane region" description="Helical" evidence="5">
    <location>
        <begin position="228"/>
        <end position="249"/>
    </location>
</feature>
<dbReference type="Gene3D" id="3.30.750.24">
    <property type="entry name" value="STAS domain"/>
    <property type="match status" value="1"/>
</dbReference>
<feature type="transmembrane region" description="Helical" evidence="5">
    <location>
        <begin position="189"/>
        <end position="208"/>
    </location>
</feature>
<sequence length="508" mass="51998">MRAKVTRPARGDLVAAATVALVLVPQALAYASIAGLDPVYGLYAAVAAPIAGALVGSSPYLQTGPVAVTSLLTFGALAPLAEPESLRFAALAAVLALIVGLVRVTLGLVGAGPIAYLMSQPVVVSFTTAAALLIVGTQVPALLGVDVDAANPLVGAVSALADPTEWSWADVALGLGALVVMFGGRRLWAFFPGALVAVVAATAWSTLAGYDGATVGTFDLQLHAPRSIAPGDLGALLLPGLVIAVIGFAEPASIARRYAAEDRQPWNSNREFVGQGLANLASGAAGGFPVGGSFSRTGLNRLSGARTRWSGAFTGLLVLAILPFAGMLANLPLAVLAGLVIGAVLSLVDVRKPALYWHWSKPQFAVGVVTAVSTLAFAPRVERGVVLGVAAALAVHLWREMRVPVPSCVEHDVLHLRPSGVLYFGSAPAVERAINAVIVQHPDVASVVLHLNSVGRLDLTGALMLRDLVEESDAAGRSFAIRGAGPHAARLLSRVLGPAVTVEPARLA</sequence>
<organism evidence="7 8">
    <name type="scientific">Nocardioides taihuensis</name>
    <dbReference type="NCBI Taxonomy" id="1835606"/>
    <lineage>
        <taxon>Bacteria</taxon>
        <taxon>Bacillati</taxon>
        <taxon>Actinomycetota</taxon>
        <taxon>Actinomycetes</taxon>
        <taxon>Propionibacteriales</taxon>
        <taxon>Nocardioidaceae</taxon>
        <taxon>Nocardioides</taxon>
    </lineage>
</organism>
<evidence type="ECO:0000259" key="6">
    <source>
        <dbReference type="PROSITE" id="PS50801"/>
    </source>
</evidence>
<dbReference type="Proteomes" id="UP001596087">
    <property type="component" value="Unassembled WGS sequence"/>
</dbReference>
<protein>
    <submittedName>
        <fullName evidence="7">SulP family inorganic anion transporter</fullName>
    </submittedName>
</protein>
<dbReference type="EMBL" id="JBHSKD010000002">
    <property type="protein sequence ID" value="MFC5175165.1"/>
    <property type="molecule type" value="Genomic_DNA"/>
</dbReference>
<name>A0ABW0BD15_9ACTN</name>